<keyword evidence="4" id="KW-1185">Reference proteome</keyword>
<feature type="domain" description="Glycosyltransferase subfamily 4-like N-terminal" evidence="2">
    <location>
        <begin position="13"/>
        <end position="166"/>
    </location>
</feature>
<evidence type="ECO:0000259" key="2">
    <source>
        <dbReference type="Pfam" id="PF13439"/>
    </source>
</evidence>
<dbReference type="Proteomes" id="UP000321039">
    <property type="component" value="Unassembled WGS sequence"/>
</dbReference>
<evidence type="ECO:0000259" key="1">
    <source>
        <dbReference type="Pfam" id="PF00534"/>
    </source>
</evidence>
<protein>
    <submittedName>
        <fullName evidence="3">Glycosyltransferase family 4 protein</fullName>
    </submittedName>
</protein>
<keyword evidence="3" id="KW-0808">Transferase</keyword>
<name>A0A5C9A2X0_9GAMM</name>
<dbReference type="SUPFAM" id="SSF53756">
    <property type="entry name" value="UDP-Glycosyltransferase/glycogen phosphorylase"/>
    <property type="match status" value="1"/>
</dbReference>
<reference evidence="3 4" key="1">
    <citation type="submission" date="2019-08" db="EMBL/GenBank/DDBJ databases">
        <title>Parahaliea maris sp. nov., isolated from the surface seawater.</title>
        <authorList>
            <person name="Liu Y."/>
        </authorList>
    </citation>
    <scope>NUCLEOTIDE SEQUENCE [LARGE SCALE GENOMIC DNA]</scope>
    <source>
        <strain evidence="3 4">HSLHS9</strain>
    </source>
</reference>
<organism evidence="3 4">
    <name type="scientific">Parahaliea maris</name>
    <dbReference type="NCBI Taxonomy" id="2716870"/>
    <lineage>
        <taxon>Bacteria</taxon>
        <taxon>Pseudomonadati</taxon>
        <taxon>Pseudomonadota</taxon>
        <taxon>Gammaproteobacteria</taxon>
        <taxon>Cellvibrionales</taxon>
        <taxon>Halieaceae</taxon>
        <taxon>Parahaliea</taxon>
    </lineage>
</organism>
<dbReference type="Pfam" id="PF13439">
    <property type="entry name" value="Glyco_transf_4"/>
    <property type="match status" value="1"/>
</dbReference>
<dbReference type="PANTHER" id="PTHR12526">
    <property type="entry name" value="GLYCOSYLTRANSFERASE"/>
    <property type="match status" value="1"/>
</dbReference>
<dbReference type="Pfam" id="PF00534">
    <property type="entry name" value="Glycos_transf_1"/>
    <property type="match status" value="1"/>
</dbReference>
<proteinExistence type="predicted"/>
<accession>A0A5C9A2X0</accession>
<evidence type="ECO:0000313" key="4">
    <source>
        <dbReference type="Proteomes" id="UP000321039"/>
    </source>
</evidence>
<dbReference type="PANTHER" id="PTHR12526:SF638">
    <property type="entry name" value="SPORE COAT PROTEIN SA"/>
    <property type="match status" value="1"/>
</dbReference>
<dbReference type="GO" id="GO:1901135">
    <property type="term" value="P:carbohydrate derivative metabolic process"/>
    <property type="evidence" value="ECO:0007669"/>
    <property type="project" value="UniProtKB-ARBA"/>
</dbReference>
<dbReference type="InterPro" id="IPR028098">
    <property type="entry name" value="Glyco_trans_4-like_N"/>
</dbReference>
<dbReference type="GO" id="GO:0016757">
    <property type="term" value="F:glycosyltransferase activity"/>
    <property type="evidence" value="ECO:0007669"/>
    <property type="project" value="InterPro"/>
</dbReference>
<dbReference type="AlphaFoldDB" id="A0A5C9A2X0"/>
<sequence>MKVLQVLPRLDSGGVERGTLDFARALIAAGHESLVMSAGGRLEPRLLQQGSQHVRFPVHAKSPLSLLRVPALRRLLRELAPDVIHMRSRVPAWMVWLALKPLPAEQRPLLVTTFHGLYSVSRYSAIMGCGDRVIAISDCVRDYIRENYPQVDPARIRVIPRGVDTSEFPTVTARQRDQWQRDFEQDYPQTRGKPLLLMPGRLSPWKGQHEFVDLLADLKREGVSCHGVIAGEPTPGKEQYLRDLRQRVSDLGLGDHLTFLGHRNDMDRLYAHCAITLSLSRKAEPFGRTVIEALATGVPVVAWNAGGPAESLREAFPAGLVPPGDRAALTARVRGILAAPPAPLALPPEYTLAAQAEATMAVYRDGLAEKREHH</sequence>
<dbReference type="InterPro" id="IPR001296">
    <property type="entry name" value="Glyco_trans_1"/>
</dbReference>
<dbReference type="RefSeq" id="WP_148068309.1">
    <property type="nucleotide sequence ID" value="NZ_VRZA01000003.1"/>
</dbReference>
<feature type="domain" description="Glycosyl transferase family 1" evidence="1">
    <location>
        <begin position="185"/>
        <end position="340"/>
    </location>
</feature>
<evidence type="ECO:0000313" key="3">
    <source>
        <dbReference type="EMBL" id="TXS93967.1"/>
    </source>
</evidence>
<dbReference type="Gene3D" id="3.40.50.2000">
    <property type="entry name" value="Glycogen Phosphorylase B"/>
    <property type="match status" value="2"/>
</dbReference>
<comment type="caution">
    <text evidence="3">The sequence shown here is derived from an EMBL/GenBank/DDBJ whole genome shotgun (WGS) entry which is preliminary data.</text>
</comment>
<dbReference type="EMBL" id="VRZA01000003">
    <property type="protein sequence ID" value="TXS93967.1"/>
    <property type="molecule type" value="Genomic_DNA"/>
</dbReference>
<gene>
    <name evidence="3" type="ORF">FV139_10110</name>
</gene>
<dbReference type="CDD" id="cd03819">
    <property type="entry name" value="GT4_WavL-like"/>
    <property type="match status" value="1"/>
</dbReference>